<keyword evidence="1 5" id="KW-0808">Transferase</keyword>
<dbReference type="AlphaFoldDB" id="A0A225D9N1"/>
<keyword evidence="2" id="KW-0012">Acyltransferase</keyword>
<comment type="similarity">
    <text evidence="3">Belongs to the acetyltransferase family. RimJ subfamily.</text>
</comment>
<reference evidence="6" key="1">
    <citation type="submission" date="2017-06" db="EMBL/GenBank/DDBJ databases">
        <title>Genome analysis of Fimbriiglobus ruber SP5, the first member of the order Planctomycetales with confirmed chitinolytic capability.</title>
        <authorList>
            <person name="Ravin N.V."/>
            <person name="Rakitin A.L."/>
            <person name="Ivanova A.A."/>
            <person name="Beletsky A.V."/>
            <person name="Kulichevskaya I.S."/>
            <person name="Mardanov A.V."/>
            <person name="Dedysh S.N."/>
        </authorList>
    </citation>
    <scope>NUCLEOTIDE SEQUENCE [LARGE SCALE GENOMIC DNA]</scope>
    <source>
        <strain evidence="6">SP5</strain>
    </source>
</reference>
<keyword evidence="6" id="KW-1185">Reference proteome</keyword>
<dbReference type="SUPFAM" id="SSF55729">
    <property type="entry name" value="Acyl-CoA N-acyltransferases (Nat)"/>
    <property type="match status" value="1"/>
</dbReference>
<dbReference type="PANTHER" id="PTHR43792">
    <property type="entry name" value="GNAT FAMILY, PUTATIVE (AFU_ORTHOLOGUE AFUA_3G00765)-RELATED-RELATED"/>
    <property type="match status" value="1"/>
</dbReference>
<dbReference type="GO" id="GO:0016747">
    <property type="term" value="F:acyltransferase activity, transferring groups other than amino-acyl groups"/>
    <property type="evidence" value="ECO:0007669"/>
    <property type="project" value="InterPro"/>
</dbReference>
<gene>
    <name evidence="5" type="ORF">FRUB_06803</name>
</gene>
<evidence type="ECO:0000256" key="2">
    <source>
        <dbReference type="ARBA" id="ARBA00023315"/>
    </source>
</evidence>
<dbReference type="InterPro" id="IPR051531">
    <property type="entry name" value="N-acetyltransferase"/>
</dbReference>
<evidence type="ECO:0000313" key="5">
    <source>
        <dbReference type="EMBL" id="OWK37683.1"/>
    </source>
</evidence>
<protein>
    <submittedName>
        <fullName evidence="5">Ribosomal-protein-L7p-serine acetyltransferase</fullName>
    </submittedName>
</protein>
<dbReference type="InterPro" id="IPR016181">
    <property type="entry name" value="Acyl_CoA_acyltransferase"/>
</dbReference>
<sequence length="187" mass="20779">MNPQWLPPNIETARLILRPVTPDDADAVFAACSNPNVTRYTLFDAHRRRDESLAFVCDYAPAGYARQVPDPLAITLKQDPDPRLVGCIGCYWVSESNRTMEAGYWLTEHLWGRGLAAEALAAVVGHVFTEYPVDRIQARVIVGNPASARVLEKVGFRHEGTMRASLVRRGQTEDVMIFALLRAENAG</sequence>
<evidence type="ECO:0000256" key="3">
    <source>
        <dbReference type="ARBA" id="ARBA00038502"/>
    </source>
</evidence>
<dbReference type="OrthoDB" id="9795206at2"/>
<dbReference type="Proteomes" id="UP000214646">
    <property type="component" value="Unassembled WGS sequence"/>
</dbReference>
<dbReference type="RefSeq" id="WP_161967777.1">
    <property type="nucleotide sequence ID" value="NZ_NIDE01000014.1"/>
</dbReference>
<evidence type="ECO:0000313" key="6">
    <source>
        <dbReference type="Proteomes" id="UP000214646"/>
    </source>
</evidence>
<name>A0A225D9N1_9BACT</name>
<feature type="domain" description="N-acetyltransferase" evidence="4">
    <location>
        <begin position="15"/>
        <end position="184"/>
    </location>
</feature>
<evidence type="ECO:0000259" key="4">
    <source>
        <dbReference type="PROSITE" id="PS51186"/>
    </source>
</evidence>
<evidence type="ECO:0000256" key="1">
    <source>
        <dbReference type="ARBA" id="ARBA00022679"/>
    </source>
</evidence>
<dbReference type="EMBL" id="NIDE01000014">
    <property type="protein sequence ID" value="OWK37683.1"/>
    <property type="molecule type" value="Genomic_DNA"/>
</dbReference>
<accession>A0A225D9N1</accession>
<organism evidence="5 6">
    <name type="scientific">Fimbriiglobus ruber</name>
    <dbReference type="NCBI Taxonomy" id="1908690"/>
    <lineage>
        <taxon>Bacteria</taxon>
        <taxon>Pseudomonadati</taxon>
        <taxon>Planctomycetota</taxon>
        <taxon>Planctomycetia</taxon>
        <taxon>Gemmatales</taxon>
        <taxon>Gemmataceae</taxon>
        <taxon>Fimbriiglobus</taxon>
    </lineage>
</organism>
<dbReference type="InterPro" id="IPR000182">
    <property type="entry name" value="GNAT_dom"/>
</dbReference>
<comment type="caution">
    <text evidence="5">The sequence shown here is derived from an EMBL/GenBank/DDBJ whole genome shotgun (WGS) entry which is preliminary data.</text>
</comment>
<proteinExistence type="inferred from homology"/>
<dbReference type="PROSITE" id="PS51186">
    <property type="entry name" value="GNAT"/>
    <property type="match status" value="1"/>
</dbReference>
<dbReference type="Pfam" id="PF13302">
    <property type="entry name" value="Acetyltransf_3"/>
    <property type="match status" value="1"/>
</dbReference>
<dbReference type="PANTHER" id="PTHR43792:SF8">
    <property type="entry name" value="[RIBOSOMAL PROTEIN US5]-ALANINE N-ACETYLTRANSFERASE"/>
    <property type="match status" value="1"/>
</dbReference>
<dbReference type="Gene3D" id="3.40.630.30">
    <property type="match status" value="1"/>
</dbReference>